<dbReference type="AlphaFoldDB" id="A0A8C8C7U3"/>
<reference evidence="2" key="2">
    <citation type="submission" date="2025-09" db="UniProtKB">
        <authorList>
            <consortium name="Ensembl"/>
        </authorList>
    </citation>
    <scope>IDENTIFICATION</scope>
</reference>
<gene>
    <name evidence="2" type="primary">DERA</name>
</gene>
<dbReference type="PANTHER" id="PTHR14202:SF0">
    <property type="entry name" value="RNA-BINDING PROTEIN RO60"/>
    <property type="match status" value="1"/>
</dbReference>
<feature type="domain" description="RNA-binding protein RO60 vWA" evidence="1">
    <location>
        <begin position="24"/>
        <end position="138"/>
    </location>
</feature>
<evidence type="ECO:0000313" key="2">
    <source>
        <dbReference type="Ensembl" id="ENSOTSP00005008067.2"/>
    </source>
</evidence>
<dbReference type="Gene3D" id="3.40.50.410">
    <property type="entry name" value="von Willebrand factor, type A domain"/>
    <property type="match status" value="1"/>
</dbReference>
<dbReference type="Proteomes" id="UP000694402">
    <property type="component" value="Unassembled WGS sequence"/>
</dbReference>
<dbReference type="InterPro" id="IPR040322">
    <property type="entry name" value="TROVE2"/>
</dbReference>
<proteinExistence type="predicted"/>
<dbReference type="GeneTree" id="ENSGT01000000220727"/>
<dbReference type="PANTHER" id="PTHR14202">
    <property type="entry name" value="60 KDA RIBONUCLEOPROTEIN SSA/RO"/>
    <property type="match status" value="1"/>
</dbReference>
<reference evidence="2" key="1">
    <citation type="submission" date="2025-08" db="UniProtKB">
        <authorList>
            <consortium name="Ensembl"/>
        </authorList>
    </citation>
    <scope>IDENTIFICATION</scope>
</reference>
<dbReference type="Ensembl" id="ENSOTST00005008888.2">
    <property type="protein sequence ID" value="ENSOTSP00005008067.2"/>
    <property type="gene ID" value="ENSOTSG00005004439.2"/>
</dbReference>
<evidence type="ECO:0000313" key="3">
    <source>
        <dbReference type="Proteomes" id="UP000694402"/>
    </source>
</evidence>
<name>A0A8C8C7U3_ONCTS</name>
<dbReference type="InterPro" id="IPR056800">
    <property type="entry name" value="vWA_Ro60"/>
</dbReference>
<dbReference type="Pfam" id="PF25045">
    <property type="entry name" value="vWA_Ro60"/>
    <property type="match status" value="1"/>
</dbReference>
<dbReference type="InterPro" id="IPR036465">
    <property type="entry name" value="vWFA_dom_sf"/>
</dbReference>
<sequence>MIQIHPFSILAASENYMVDLAGKRFAVAVDISTPLSSIVQGTSVSTVVTAAAIAMVSQHDYPALKIHSEGAIVPCTISADMSLREVTAKLVKVQTLSTALPILWASEKGITVNMFMIFTNSANPAACLRMYRHFSIVPTWVVGYCLCLCWLQC</sequence>
<dbReference type="GO" id="GO:1990904">
    <property type="term" value="C:ribonucleoprotein complex"/>
    <property type="evidence" value="ECO:0007669"/>
    <property type="project" value="TreeGrafter"/>
</dbReference>
<dbReference type="SUPFAM" id="SSF53300">
    <property type="entry name" value="vWA-like"/>
    <property type="match status" value="1"/>
</dbReference>
<dbReference type="GO" id="GO:0003723">
    <property type="term" value="F:RNA binding"/>
    <property type="evidence" value="ECO:0007669"/>
    <property type="project" value="InterPro"/>
</dbReference>
<protein>
    <recommendedName>
        <fullName evidence="1">RNA-binding protein RO60 vWA domain-containing protein</fullName>
    </recommendedName>
</protein>
<evidence type="ECO:0000259" key="1">
    <source>
        <dbReference type="Pfam" id="PF25045"/>
    </source>
</evidence>
<keyword evidence="3" id="KW-1185">Reference proteome</keyword>
<organism evidence="2 3">
    <name type="scientific">Oncorhynchus tshawytscha</name>
    <name type="common">Chinook salmon</name>
    <name type="synonym">Salmo tshawytscha</name>
    <dbReference type="NCBI Taxonomy" id="74940"/>
    <lineage>
        <taxon>Eukaryota</taxon>
        <taxon>Metazoa</taxon>
        <taxon>Chordata</taxon>
        <taxon>Craniata</taxon>
        <taxon>Vertebrata</taxon>
        <taxon>Euteleostomi</taxon>
        <taxon>Actinopterygii</taxon>
        <taxon>Neopterygii</taxon>
        <taxon>Teleostei</taxon>
        <taxon>Protacanthopterygii</taxon>
        <taxon>Salmoniformes</taxon>
        <taxon>Salmonidae</taxon>
        <taxon>Salmoninae</taxon>
        <taxon>Oncorhynchus</taxon>
    </lineage>
</organism>
<accession>A0A8C8C7U3</accession>